<dbReference type="Proteomes" id="UP000178764">
    <property type="component" value="Unassembled WGS sequence"/>
</dbReference>
<sequence length="116" mass="13982">MKLEDHEARCLQLLGKPFTEIHVWLDRHQDFEKHPFVSDDHRVIHHHFEGLQQIRDEFVSWAILPALAHIMDDCLGYIPTKEEYLAGVVDRYGRPQNQKLLNPRWFENFMHWDIPK</sequence>
<comment type="caution">
    <text evidence="1">The sequence shown here is derived from an EMBL/GenBank/DDBJ whole genome shotgun (WGS) entry which is preliminary data.</text>
</comment>
<dbReference type="AlphaFoldDB" id="A0A1F5DMF0"/>
<protein>
    <submittedName>
        <fullName evidence="1">Uncharacterized protein</fullName>
    </submittedName>
</protein>
<evidence type="ECO:0000313" key="1">
    <source>
        <dbReference type="EMBL" id="OGD56349.1"/>
    </source>
</evidence>
<reference evidence="1 2" key="1">
    <citation type="journal article" date="2016" name="Nat. Commun.">
        <title>Thousands of microbial genomes shed light on interconnected biogeochemical processes in an aquifer system.</title>
        <authorList>
            <person name="Anantharaman K."/>
            <person name="Brown C.T."/>
            <person name="Hug L.A."/>
            <person name="Sharon I."/>
            <person name="Castelle C.J."/>
            <person name="Probst A.J."/>
            <person name="Thomas B.C."/>
            <person name="Singh A."/>
            <person name="Wilkins M.J."/>
            <person name="Karaoz U."/>
            <person name="Brodie E.L."/>
            <person name="Williams K.H."/>
            <person name="Hubbard S.S."/>
            <person name="Banfield J.F."/>
        </authorList>
    </citation>
    <scope>NUCLEOTIDE SEQUENCE [LARGE SCALE GENOMIC DNA]</scope>
</reference>
<name>A0A1F5DMF0_9BACT</name>
<accession>A0A1F5DMF0</accession>
<proteinExistence type="predicted"/>
<evidence type="ECO:0000313" key="2">
    <source>
        <dbReference type="Proteomes" id="UP000178764"/>
    </source>
</evidence>
<organism evidence="1 2">
    <name type="scientific">Candidatus Berkelbacteria bacterium RBG_13_40_8</name>
    <dbReference type="NCBI Taxonomy" id="1797467"/>
    <lineage>
        <taxon>Bacteria</taxon>
        <taxon>Candidatus Berkelbacteria</taxon>
    </lineage>
</organism>
<gene>
    <name evidence="1" type="ORF">A2V71_01365</name>
</gene>
<dbReference type="EMBL" id="MEZT01000022">
    <property type="protein sequence ID" value="OGD56349.1"/>
    <property type="molecule type" value="Genomic_DNA"/>
</dbReference>